<keyword evidence="5 6" id="KW-0472">Membrane</keyword>
<dbReference type="Pfam" id="PF02588">
    <property type="entry name" value="YitT_membrane"/>
    <property type="match status" value="1"/>
</dbReference>
<evidence type="ECO:0000256" key="5">
    <source>
        <dbReference type="ARBA" id="ARBA00023136"/>
    </source>
</evidence>
<feature type="transmembrane region" description="Helical" evidence="6">
    <location>
        <begin position="47"/>
        <end position="67"/>
    </location>
</feature>
<dbReference type="Pfam" id="PF10035">
    <property type="entry name" value="DUF2179"/>
    <property type="match status" value="1"/>
</dbReference>
<accession>A0A350HB27</accession>
<dbReference type="EMBL" id="DMZY01000182">
    <property type="protein sequence ID" value="HAV92743.1"/>
    <property type="molecule type" value="Genomic_DNA"/>
</dbReference>
<evidence type="ECO:0000256" key="4">
    <source>
        <dbReference type="ARBA" id="ARBA00022989"/>
    </source>
</evidence>
<dbReference type="CDD" id="cd16380">
    <property type="entry name" value="YitT_C"/>
    <property type="match status" value="1"/>
</dbReference>
<dbReference type="Gene3D" id="3.30.70.120">
    <property type="match status" value="1"/>
</dbReference>
<protein>
    <recommendedName>
        <fullName evidence="7">DUF2179 domain-containing protein</fullName>
    </recommendedName>
</protein>
<dbReference type="InterPro" id="IPR051461">
    <property type="entry name" value="UPF0750_membrane"/>
</dbReference>
<dbReference type="InterPro" id="IPR003740">
    <property type="entry name" value="YitT"/>
</dbReference>
<gene>
    <name evidence="8" type="ORF">DCW38_06140</name>
</gene>
<dbReference type="InterPro" id="IPR015867">
    <property type="entry name" value="N-reg_PII/ATP_PRibTrfase_C"/>
</dbReference>
<reference evidence="8 9" key="1">
    <citation type="journal article" date="2018" name="Nat. Biotechnol.">
        <title>A standardized bacterial taxonomy based on genome phylogeny substantially revises the tree of life.</title>
        <authorList>
            <person name="Parks D.H."/>
            <person name="Chuvochina M."/>
            <person name="Waite D.W."/>
            <person name="Rinke C."/>
            <person name="Skarshewski A."/>
            <person name="Chaumeil P.A."/>
            <person name="Hugenholtz P."/>
        </authorList>
    </citation>
    <scope>NUCLEOTIDE SEQUENCE [LARGE SCALE GENOMIC DNA]</scope>
    <source>
        <strain evidence="8">UBA9956</strain>
    </source>
</reference>
<feature type="transmembrane region" description="Helical" evidence="6">
    <location>
        <begin position="106"/>
        <end position="124"/>
    </location>
</feature>
<sequence length="281" mass="30763">MKNNYKDFFYMAVGIILCPVAYAFFLVPAKINTGGISGISMILHHIFGTPFGVVLLIANVPLLIIGIKQFGSIFGVRTVVAVLLISLLSDLFAYRLKFMTFSGNTVLAAIYGGVFLGIGLGMIFKGRGSTGGSDIIGRIMSKYSSFSVGYSIFIIDSIIISISGLVFKNYELILYSFITLFLSSKVIDIVLEGQDYANGVFIFTNHPDDISKSIMTNLSRGVSAFKGLGMYMKEDKLVLYCVVSKREISILTQLIESVDKDAFVVVTNVHEVLGKGFPRRT</sequence>
<keyword evidence="3 6" id="KW-0812">Transmembrane</keyword>
<feature type="transmembrane region" description="Helical" evidence="6">
    <location>
        <begin position="7"/>
        <end position="27"/>
    </location>
</feature>
<dbReference type="PANTHER" id="PTHR33545:SF5">
    <property type="entry name" value="UPF0750 MEMBRANE PROTEIN YITT"/>
    <property type="match status" value="1"/>
</dbReference>
<dbReference type="InterPro" id="IPR019264">
    <property type="entry name" value="DUF2179"/>
</dbReference>
<dbReference type="PANTHER" id="PTHR33545">
    <property type="entry name" value="UPF0750 MEMBRANE PROTEIN YITT-RELATED"/>
    <property type="match status" value="1"/>
</dbReference>
<dbReference type="PIRSF" id="PIRSF006483">
    <property type="entry name" value="Membrane_protein_YitT"/>
    <property type="match status" value="1"/>
</dbReference>
<dbReference type="Proteomes" id="UP000264062">
    <property type="component" value="Unassembled WGS sequence"/>
</dbReference>
<evidence type="ECO:0000256" key="1">
    <source>
        <dbReference type="ARBA" id="ARBA00004651"/>
    </source>
</evidence>
<proteinExistence type="predicted"/>
<evidence type="ECO:0000256" key="2">
    <source>
        <dbReference type="ARBA" id="ARBA00022475"/>
    </source>
</evidence>
<evidence type="ECO:0000256" key="3">
    <source>
        <dbReference type="ARBA" id="ARBA00022692"/>
    </source>
</evidence>
<comment type="subcellular location">
    <subcellularLocation>
        <location evidence="1">Cell membrane</location>
        <topology evidence="1">Multi-pass membrane protein</topology>
    </subcellularLocation>
</comment>
<comment type="caution">
    <text evidence="8">The sequence shown here is derived from an EMBL/GenBank/DDBJ whole genome shotgun (WGS) entry which is preliminary data.</text>
</comment>
<feature type="transmembrane region" description="Helical" evidence="6">
    <location>
        <begin position="145"/>
        <end position="166"/>
    </location>
</feature>
<feature type="domain" description="DUF2179" evidence="7">
    <location>
        <begin position="220"/>
        <end position="274"/>
    </location>
</feature>
<dbReference type="AlphaFoldDB" id="A0A350HB27"/>
<feature type="transmembrane region" description="Helical" evidence="6">
    <location>
        <begin position="74"/>
        <end position="94"/>
    </location>
</feature>
<evidence type="ECO:0000313" key="8">
    <source>
        <dbReference type="EMBL" id="HAV92743.1"/>
    </source>
</evidence>
<evidence type="ECO:0000313" key="9">
    <source>
        <dbReference type="Proteomes" id="UP000264062"/>
    </source>
</evidence>
<name>A0A350HB27_UNCW3</name>
<keyword evidence="4 6" id="KW-1133">Transmembrane helix</keyword>
<evidence type="ECO:0000259" key="7">
    <source>
        <dbReference type="Pfam" id="PF10035"/>
    </source>
</evidence>
<keyword evidence="2" id="KW-1003">Cell membrane</keyword>
<evidence type="ECO:0000256" key="6">
    <source>
        <dbReference type="SAM" id="Phobius"/>
    </source>
</evidence>
<organism evidence="8 9">
    <name type="scientific">candidate division WOR-3 bacterium</name>
    <dbReference type="NCBI Taxonomy" id="2052148"/>
    <lineage>
        <taxon>Bacteria</taxon>
        <taxon>Bacteria division WOR-3</taxon>
    </lineage>
</organism>
<dbReference type="GO" id="GO:0005886">
    <property type="term" value="C:plasma membrane"/>
    <property type="evidence" value="ECO:0007669"/>
    <property type="project" value="UniProtKB-SubCell"/>
</dbReference>